<feature type="chain" id="PRO_5002554069" description="Fimbrial-type adhesion domain-containing protein" evidence="5">
    <location>
        <begin position="24"/>
        <end position="185"/>
    </location>
</feature>
<evidence type="ECO:0000256" key="3">
    <source>
        <dbReference type="ARBA" id="ARBA00022729"/>
    </source>
</evidence>
<gene>
    <name evidence="7" type="ORF">VM99_10565</name>
</gene>
<evidence type="ECO:0000313" key="8">
    <source>
        <dbReference type="Proteomes" id="UP000035212"/>
    </source>
</evidence>
<dbReference type="InterPro" id="IPR036937">
    <property type="entry name" value="Adhesion_dom_fimbrial_sf"/>
</dbReference>
<reference evidence="8" key="2">
    <citation type="submission" date="2015-03" db="EMBL/GenBank/DDBJ databases">
        <authorList>
            <person name="Deng P."/>
            <person name="Lu S."/>
        </authorList>
    </citation>
    <scope>NUCLEOTIDE SEQUENCE [LARGE SCALE GENOMIC DNA]</scope>
    <source>
        <strain evidence="8">UFB2</strain>
    </source>
</reference>
<reference evidence="7 8" key="1">
    <citation type="journal article" date="2015" name="Stand. Genomic Sci.">
        <title>Complete genome of Pseudomonas chlororaphis strain UFB2, a soil bacterium with antibacterial activity against bacterial canker pathogen of tomato.</title>
        <authorList>
            <person name="Deng P."/>
            <person name="Wang X."/>
            <person name="Baird S.M."/>
            <person name="Lu S.E."/>
        </authorList>
    </citation>
    <scope>NUCLEOTIDE SEQUENCE [LARGE SCALE GENOMIC DNA]</scope>
    <source>
        <strain evidence="7 8">UFB2</strain>
    </source>
</reference>
<dbReference type="AlphaFoldDB" id="A0A0G3GI56"/>
<proteinExistence type="inferred from homology"/>
<name>A0A0G3GI56_9PSED</name>
<dbReference type="GO" id="GO:0009289">
    <property type="term" value="C:pilus"/>
    <property type="evidence" value="ECO:0007669"/>
    <property type="project" value="UniProtKB-SubCell"/>
</dbReference>
<accession>A0A0G3GI56</accession>
<comment type="similarity">
    <text evidence="2">Belongs to the fimbrial protein family.</text>
</comment>
<dbReference type="PANTHER" id="PTHR33420:SF3">
    <property type="entry name" value="FIMBRIAL SUBUNIT ELFA"/>
    <property type="match status" value="1"/>
</dbReference>
<dbReference type="EMBL" id="CP011020">
    <property type="protein sequence ID" value="AKJ98476.1"/>
    <property type="molecule type" value="Genomic_DNA"/>
</dbReference>
<evidence type="ECO:0000259" key="6">
    <source>
        <dbReference type="Pfam" id="PF00419"/>
    </source>
</evidence>
<keyword evidence="3 5" id="KW-0732">Signal</keyword>
<keyword evidence="4" id="KW-0281">Fimbrium</keyword>
<sequence length="185" mass="18502">MKISVLAASLGLVAAVAGHSAFAATSTGQVNFTGIINANTCPIDPIDPGTGAPGPINLGSVAAVDFGGVADAEAGGREFALRVKDGAACGFGASDTARVTFTSTHGNAGTGGRYYAIQMGGATGVALTIKDDDNTHIDSGTPSKAYPLNATGETRMMFSARYRSTSATVVPGPVIANINFVATYP</sequence>
<evidence type="ECO:0000313" key="7">
    <source>
        <dbReference type="EMBL" id="AKJ98476.1"/>
    </source>
</evidence>
<dbReference type="InterPro" id="IPR008966">
    <property type="entry name" value="Adhesion_dom_sf"/>
</dbReference>
<feature type="signal peptide" evidence="5">
    <location>
        <begin position="1"/>
        <end position="23"/>
    </location>
</feature>
<evidence type="ECO:0000256" key="4">
    <source>
        <dbReference type="ARBA" id="ARBA00023263"/>
    </source>
</evidence>
<dbReference type="Proteomes" id="UP000035212">
    <property type="component" value="Chromosome"/>
</dbReference>
<dbReference type="Pfam" id="PF00419">
    <property type="entry name" value="Fimbrial"/>
    <property type="match status" value="1"/>
</dbReference>
<evidence type="ECO:0000256" key="5">
    <source>
        <dbReference type="SAM" id="SignalP"/>
    </source>
</evidence>
<dbReference type="InterPro" id="IPR000259">
    <property type="entry name" value="Adhesion_dom_fimbrial"/>
</dbReference>
<comment type="subcellular location">
    <subcellularLocation>
        <location evidence="1">Fimbrium</location>
    </subcellularLocation>
</comment>
<dbReference type="PANTHER" id="PTHR33420">
    <property type="entry name" value="FIMBRIAL SUBUNIT ELFA-RELATED"/>
    <property type="match status" value="1"/>
</dbReference>
<organism evidence="7 8">
    <name type="scientific">Pseudomonas chlororaphis</name>
    <dbReference type="NCBI Taxonomy" id="587753"/>
    <lineage>
        <taxon>Bacteria</taxon>
        <taxon>Pseudomonadati</taxon>
        <taxon>Pseudomonadota</taxon>
        <taxon>Gammaproteobacteria</taxon>
        <taxon>Pseudomonadales</taxon>
        <taxon>Pseudomonadaceae</taxon>
        <taxon>Pseudomonas</taxon>
    </lineage>
</organism>
<feature type="domain" description="Fimbrial-type adhesion" evidence="6">
    <location>
        <begin position="31"/>
        <end position="184"/>
    </location>
</feature>
<dbReference type="Gene3D" id="2.60.40.1090">
    <property type="entry name" value="Fimbrial-type adhesion domain"/>
    <property type="match status" value="1"/>
</dbReference>
<dbReference type="SUPFAM" id="SSF49401">
    <property type="entry name" value="Bacterial adhesins"/>
    <property type="match status" value="1"/>
</dbReference>
<dbReference type="InterPro" id="IPR050263">
    <property type="entry name" value="Bact_Fimbrial_Adh_Pro"/>
</dbReference>
<evidence type="ECO:0000256" key="1">
    <source>
        <dbReference type="ARBA" id="ARBA00004561"/>
    </source>
</evidence>
<dbReference type="GO" id="GO:0043709">
    <property type="term" value="P:cell adhesion involved in single-species biofilm formation"/>
    <property type="evidence" value="ECO:0007669"/>
    <property type="project" value="TreeGrafter"/>
</dbReference>
<dbReference type="PATRIC" id="fig|587753.11.peg.2155"/>
<protein>
    <recommendedName>
        <fullName evidence="6">Fimbrial-type adhesion domain-containing protein</fullName>
    </recommendedName>
</protein>
<evidence type="ECO:0000256" key="2">
    <source>
        <dbReference type="ARBA" id="ARBA00006671"/>
    </source>
</evidence>